<feature type="transmembrane region" description="Helical" evidence="1">
    <location>
        <begin position="22"/>
        <end position="43"/>
    </location>
</feature>
<gene>
    <name evidence="2" type="ORF">H8R10_07275</name>
</gene>
<keyword evidence="1" id="KW-0472">Membrane</keyword>
<reference evidence="2 3" key="1">
    <citation type="submission" date="2020-08" db="EMBL/GenBank/DDBJ databases">
        <title>Winkia gen. nov., sp. nov., isolated from faeces of the Anser albifrons in China.</title>
        <authorList>
            <person name="Liu Q."/>
        </authorList>
    </citation>
    <scope>NUCLEOTIDE SEQUENCE [LARGE SCALE GENOMIC DNA]</scope>
    <source>
        <strain evidence="2 3">C62</strain>
    </source>
</reference>
<evidence type="ECO:0000256" key="1">
    <source>
        <dbReference type="SAM" id="Phobius"/>
    </source>
</evidence>
<organism evidence="2 3">
    <name type="scientific">Nanchangia anserum</name>
    <dbReference type="NCBI Taxonomy" id="2692125"/>
    <lineage>
        <taxon>Bacteria</taxon>
        <taxon>Bacillati</taxon>
        <taxon>Actinomycetota</taxon>
        <taxon>Actinomycetes</taxon>
        <taxon>Actinomycetales</taxon>
        <taxon>Actinomycetaceae</taxon>
        <taxon>Nanchangia</taxon>
    </lineage>
</organism>
<evidence type="ECO:0000313" key="3">
    <source>
        <dbReference type="Proteomes" id="UP000627538"/>
    </source>
</evidence>
<comment type="caution">
    <text evidence="2">The sequence shown here is derived from an EMBL/GenBank/DDBJ whole genome shotgun (WGS) entry which is preliminary data.</text>
</comment>
<keyword evidence="1" id="KW-0812">Transmembrane</keyword>
<proteinExistence type="predicted"/>
<sequence>MYPYAHYKSADLAHLETISMSLALRIATVGFIVCGVLLVVSGVTASSVILSVAGGLLVAIAGMGLAATFFVHSLRS</sequence>
<dbReference type="Proteomes" id="UP000627538">
    <property type="component" value="Unassembled WGS sequence"/>
</dbReference>
<dbReference type="RefSeq" id="WP_191072127.1">
    <property type="nucleotide sequence ID" value="NZ_CP060506.1"/>
</dbReference>
<keyword evidence="1" id="KW-1133">Transmembrane helix</keyword>
<protein>
    <submittedName>
        <fullName evidence="2">Uncharacterized protein</fullName>
    </submittedName>
</protein>
<accession>A0A8I0KUS7</accession>
<dbReference type="AlphaFoldDB" id="A0A8I0KUS7"/>
<dbReference type="EMBL" id="JACRUO010000002">
    <property type="protein sequence ID" value="MBD3690023.1"/>
    <property type="molecule type" value="Genomic_DNA"/>
</dbReference>
<evidence type="ECO:0000313" key="2">
    <source>
        <dbReference type="EMBL" id="MBD3690023.1"/>
    </source>
</evidence>
<name>A0A8I0KUS7_9ACTO</name>
<keyword evidence="3" id="KW-1185">Reference proteome</keyword>
<feature type="transmembrane region" description="Helical" evidence="1">
    <location>
        <begin position="49"/>
        <end position="71"/>
    </location>
</feature>